<dbReference type="InterPro" id="IPR012147">
    <property type="entry name" value="P_Ac_Bu_trans"/>
</dbReference>
<dbReference type="EMBL" id="CP093313">
    <property type="protein sequence ID" value="UWZ84285.1"/>
    <property type="molecule type" value="Genomic_DNA"/>
</dbReference>
<dbReference type="PANTHER" id="PTHR43356">
    <property type="entry name" value="PHOSPHATE ACETYLTRANSFERASE"/>
    <property type="match status" value="1"/>
</dbReference>
<dbReference type="AlphaFoldDB" id="A0A9J7BTF8"/>
<dbReference type="InterPro" id="IPR002505">
    <property type="entry name" value="PTA_PTB"/>
</dbReference>
<dbReference type="PIRSF" id="PIRSF000428">
    <property type="entry name" value="P_Ac_trans"/>
    <property type="match status" value="1"/>
</dbReference>
<dbReference type="Gene3D" id="3.40.718.10">
    <property type="entry name" value="Isopropylmalate Dehydrogenase"/>
    <property type="match status" value="1"/>
</dbReference>
<sequence length="315" mass="32824">MTTTAPAANAALTSFAEIRSRARELGPKRVGVVLADDDVALAAASGALLEGIAQPVLIGDERRIRVHAESLGLLELAEHAEYVASDHDAGEAARVAVGLAREGGIDILMKGHLRTDQLLHPILDKQKGLRTGHLLCDIAVCEFPGVNGPRLVGLSDGGVNVAPTFDQKRQILLAALGVLHCLGIAHPKIAVLSALEVVIDAMPSTKEARALAQLAATGAFGEADVFGPLALDNALFEWAARAKGISHPVAGHADFLLMPNIEAANALAKAVIFLAGWRFAHVVAGATVPLLIPSRVEGAHDKMNSIALGVLYAAR</sequence>
<reference evidence="5" key="1">
    <citation type="submission" date="2021-04" db="EMBL/GenBank/DDBJ databases">
        <title>Phylogenetic analysis of Acidobacteriaceae.</title>
        <authorList>
            <person name="Qiu L."/>
            <person name="Zhang Q."/>
        </authorList>
    </citation>
    <scope>NUCLEOTIDE SEQUENCE</scope>
    <source>
        <strain evidence="5">DSM 25168</strain>
    </source>
</reference>
<evidence type="ECO:0000256" key="3">
    <source>
        <dbReference type="ARBA" id="ARBA00023315"/>
    </source>
</evidence>
<dbReference type="Proteomes" id="UP001059380">
    <property type="component" value="Chromosome"/>
</dbReference>
<gene>
    <name evidence="5" type="ORF">MOP44_27530</name>
</gene>
<evidence type="ECO:0000313" key="6">
    <source>
        <dbReference type="Proteomes" id="UP001059380"/>
    </source>
</evidence>
<evidence type="ECO:0000256" key="1">
    <source>
        <dbReference type="ARBA" id="ARBA00005656"/>
    </source>
</evidence>
<dbReference type="SUPFAM" id="SSF53659">
    <property type="entry name" value="Isocitrate/Isopropylmalate dehydrogenase-like"/>
    <property type="match status" value="1"/>
</dbReference>
<keyword evidence="6" id="KW-1185">Reference proteome</keyword>
<evidence type="ECO:0000256" key="2">
    <source>
        <dbReference type="ARBA" id="ARBA00022679"/>
    </source>
</evidence>
<evidence type="ECO:0000259" key="4">
    <source>
        <dbReference type="Pfam" id="PF01515"/>
    </source>
</evidence>
<dbReference type="Pfam" id="PF01515">
    <property type="entry name" value="PTA_PTB"/>
    <property type="match status" value="1"/>
</dbReference>
<proteinExistence type="inferred from homology"/>
<name>A0A9J7BTF8_9BACT</name>
<dbReference type="PANTHER" id="PTHR43356:SF2">
    <property type="entry name" value="PHOSPHATE ACETYLTRANSFERASE"/>
    <property type="match status" value="1"/>
</dbReference>
<organism evidence="5 6">
    <name type="scientific">Occallatibacter riparius</name>
    <dbReference type="NCBI Taxonomy" id="1002689"/>
    <lineage>
        <taxon>Bacteria</taxon>
        <taxon>Pseudomonadati</taxon>
        <taxon>Acidobacteriota</taxon>
        <taxon>Terriglobia</taxon>
        <taxon>Terriglobales</taxon>
        <taxon>Acidobacteriaceae</taxon>
        <taxon>Occallatibacter</taxon>
    </lineage>
</organism>
<keyword evidence="2" id="KW-0808">Transferase</keyword>
<dbReference type="GO" id="GO:0016746">
    <property type="term" value="F:acyltransferase activity"/>
    <property type="evidence" value="ECO:0007669"/>
    <property type="project" value="UniProtKB-KW"/>
</dbReference>
<protein>
    <recommendedName>
        <fullName evidence="4">Phosphate acetyl/butaryl transferase domain-containing protein</fullName>
    </recommendedName>
</protein>
<comment type="similarity">
    <text evidence="1">Belongs to the phosphate acetyltransferase and butyryltransferase family.</text>
</comment>
<feature type="domain" description="Phosphate acetyl/butaryl transferase" evidence="4">
    <location>
        <begin position="92"/>
        <end position="308"/>
    </location>
</feature>
<accession>A0A9J7BTF8</accession>
<keyword evidence="3" id="KW-0012">Acyltransferase</keyword>
<evidence type="ECO:0000313" key="5">
    <source>
        <dbReference type="EMBL" id="UWZ84285.1"/>
    </source>
</evidence>
<dbReference type="RefSeq" id="WP_260793790.1">
    <property type="nucleotide sequence ID" value="NZ_CP093313.1"/>
</dbReference>
<dbReference type="KEGG" id="orp:MOP44_27530"/>
<dbReference type="InterPro" id="IPR050500">
    <property type="entry name" value="Phos_Acetyltrans/Butyryltrans"/>
</dbReference>